<keyword evidence="2" id="KW-0479">Metal-binding</keyword>
<dbReference type="InterPro" id="IPR006674">
    <property type="entry name" value="HD_domain"/>
</dbReference>
<dbReference type="NCBIfam" id="TIGR00488">
    <property type="entry name" value="bis(5'-nucleosyl)-tetraphosphatase (symmetrical) YqeK"/>
    <property type="match status" value="1"/>
</dbReference>
<reference evidence="8" key="1">
    <citation type="journal article" date="2014" name="Int. J. Syst. Evol. Microbiol.">
        <title>Complete genome sequence of Corynebacterium casei LMG S-19264T (=DSM 44701T), isolated from a smear-ripened cheese.</title>
        <authorList>
            <consortium name="US DOE Joint Genome Institute (JGI-PGF)"/>
            <person name="Walter F."/>
            <person name="Albersmeier A."/>
            <person name="Kalinowski J."/>
            <person name="Ruckert C."/>
        </authorList>
    </citation>
    <scope>NUCLEOTIDE SEQUENCE</scope>
    <source>
        <strain evidence="8">CGMCC 1.12408</strain>
    </source>
</reference>
<dbReference type="RefSeq" id="WP_188383698.1">
    <property type="nucleotide sequence ID" value="NZ_BMEY01000004.1"/>
</dbReference>
<evidence type="ECO:0000313" key="8">
    <source>
        <dbReference type="EMBL" id="GGA68885.1"/>
    </source>
</evidence>
<evidence type="ECO:0000256" key="3">
    <source>
        <dbReference type="ARBA" id="ARBA00022741"/>
    </source>
</evidence>
<evidence type="ECO:0000256" key="5">
    <source>
        <dbReference type="ARBA" id="ARBA00023004"/>
    </source>
</evidence>
<dbReference type="Gene3D" id="1.10.3210.10">
    <property type="entry name" value="Hypothetical protein af1432"/>
    <property type="match status" value="1"/>
</dbReference>
<protein>
    <recommendedName>
        <fullName evidence="1">bis(5'-nucleosyl)-tetraphosphatase (symmetrical)</fullName>
        <ecNumber evidence="1">3.6.1.41</ecNumber>
    </recommendedName>
</protein>
<feature type="domain" description="HD/PDEase" evidence="7">
    <location>
        <begin position="14"/>
        <end position="141"/>
    </location>
</feature>
<dbReference type="EMBL" id="BMEY01000004">
    <property type="protein sequence ID" value="GGA68885.1"/>
    <property type="molecule type" value="Genomic_DNA"/>
</dbReference>
<gene>
    <name evidence="8" type="ORF">GCM10008025_11090</name>
</gene>
<dbReference type="CDD" id="cd00077">
    <property type="entry name" value="HDc"/>
    <property type="match status" value="1"/>
</dbReference>
<keyword evidence="4" id="KW-0378">Hydrolase</keyword>
<organism evidence="8 9">
    <name type="scientific">Ornithinibacillus halotolerans</name>
    <dbReference type="NCBI Taxonomy" id="1274357"/>
    <lineage>
        <taxon>Bacteria</taxon>
        <taxon>Bacillati</taxon>
        <taxon>Bacillota</taxon>
        <taxon>Bacilli</taxon>
        <taxon>Bacillales</taxon>
        <taxon>Bacillaceae</taxon>
        <taxon>Ornithinibacillus</taxon>
    </lineage>
</organism>
<evidence type="ECO:0000256" key="1">
    <source>
        <dbReference type="ARBA" id="ARBA00012506"/>
    </source>
</evidence>
<reference evidence="8" key="2">
    <citation type="submission" date="2020-09" db="EMBL/GenBank/DDBJ databases">
        <authorList>
            <person name="Sun Q."/>
            <person name="Zhou Y."/>
        </authorList>
    </citation>
    <scope>NUCLEOTIDE SEQUENCE</scope>
    <source>
        <strain evidence="8">CGMCC 1.12408</strain>
    </source>
</reference>
<evidence type="ECO:0000256" key="4">
    <source>
        <dbReference type="ARBA" id="ARBA00022801"/>
    </source>
</evidence>
<dbReference type="GO" id="GO:0008803">
    <property type="term" value="F:bis(5'-nucleosyl)-tetraphosphatase (symmetrical) activity"/>
    <property type="evidence" value="ECO:0007669"/>
    <property type="project" value="UniProtKB-EC"/>
</dbReference>
<dbReference type="PANTHER" id="PTHR35795:SF1">
    <property type="entry name" value="BIS(5'-NUCLEOSYL)-TETRAPHOSPHATASE, SYMMETRICAL"/>
    <property type="match status" value="1"/>
</dbReference>
<evidence type="ECO:0000256" key="6">
    <source>
        <dbReference type="ARBA" id="ARBA00049417"/>
    </source>
</evidence>
<dbReference type="InterPro" id="IPR003607">
    <property type="entry name" value="HD/PDEase_dom"/>
</dbReference>
<evidence type="ECO:0000313" key="9">
    <source>
        <dbReference type="Proteomes" id="UP000613512"/>
    </source>
</evidence>
<sequence length="207" mass="23759">MNKQDALSIVETHLTKKRFEHTVRVAETAVTLANLYQVSAKKAEIAAIFHDYCKYRSLEEMMRIIETSYLPKDLLLYHHELWHGPVASIKVEEEYGITDEEIKSAIYCHTTGKAHMGKLDLIIFVADYIEPGRSFPGLEEVREMATTDLLKTAWMISRNTINFLMEKKNRIYPDTFHAYNDLTRLLDGGNHFEQNAIGNIETSSGSM</sequence>
<proteinExistence type="predicted"/>
<dbReference type="InterPro" id="IPR051094">
    <property type="entry name" value="Diverse_Catalytic_Enzymes"/>
</dbReference>
<dbReference type="GO" id="GO:0046872">
    <property type="term" value="F:metal ion binding"/>
    <property type="evidence" value="ECO:0007669"/>
    <property type="project" value="UniProtKB-KW"/>
</dbReference>
<dbReference type="Proteomes" id="UP000613512">
    <property type="component" value="Unassembled WGS sequence"/>
</dbReference>
<dbReference type="InterPro" id="IPR005249">
    <property type="entry name" value="YqeK"/>
</dbReference>
<accession>A0A916RTY8</accession>
<keyword evidence="9" id="KW-1185">Reference proteome</keyword>
<dbReference type="SUPFAM" id="SSF109604">
    <property type="entry name" value="HD-domain/PDEase-like"/>
    <property type="match status" value="1"/>
</dbReference>
<comment type="caution">
    <text evidence="8">The sequence shown here is derived from an EMBL/GenBank/DDBJ whole genome shotgun (WGS) entry which is preliminary data.</text>
</comment>
<dbReference type="Pfam" id="PF01966">
    <property type="entry name" value="HD"/>
    <property type="match status" value="1"/>
</dbReference>
<evidence type="ECO:0000256" key="2">
    <source>
        <dbReference type="ARBA" id="ARBA00022723"/>
    </source>
</evidence>
<dbReference type="GO" id="GO:0000166">
    <property type="term" value="F:nucleotide binding"/>
    <property type="evidence" value="ECO:0007669"/>
    <property type="project" value="UniProtKB-KW"/>
</dbReference>
<name>A0A916RTY8_9BACI</name>
<dbReference type="AlphaFoldDB" id="A0A916RTY8"/>
<keyword evidence="5" id="KW-0408">Iron</keyword>
<keyword evidence="3" id="KW-0547">Nucleotide-binding</keyword>
<evidence type="ECO:0000259" key="7">
    <source>
        <dbReference type="SMART" id="SM00471"/>
    </source>
</evidence>
<comment type="catalytic activity">
    <reaction evidence="6">
        <text>P(1),P(4)-bis(5'-adenosyl) tetraphosphate + H2O = 2 ADP + 2 H(+)</text>
        <dbReference type="Rhea" id="RHEA:24252"/>
        <dbReference type="ChEBI" id="CHEBI:15377"/>
        <dbReference type="ChEBI" id="CHEBI:15378"/>
        <dbReference type="ChEBI" id="CHEBI:58141"/>
        <dbReference type="ChEBI" id="CHEBI:456216"/>
        <dbReference type="EC" id="3.6.1.41"/>
    </reaction>
</comment>
<dbReference type="EC" id="3.6.1.41" evidence="1"/>
<dbReference type="PANTHER" id="PTHR35795">
    <property type="entry name" value="SLR1885 PROTEIN"/>
    <property type="match status" value="1"/>
</dbReference>
<dbReference type="SMART" id="SM00471">
    <property type="entry name" value="HDc"/>
    <property type="match status" value="1"/>
</dbReference>